<name>A0A943GQ98_9ACTN</name>
<proteinExistence type="predicted"/>
<accession>A0A943GQ98</accession>
<comment type="caution">
    <text evidence="1">The sequence shown here is derived from an EMBL/GenBank/DDBJ whole genome shotgun (WGS) entry which is preliminary data.</text>
</comment>
<dbReference type="Proteomes" id="UP000738879">
    <property type="component" value="Unassembled WGS sequence"/>
</dbReference>
<dbReference type="AlphaFoldDB" id="A0A943GQ98"/>
<organism evidence="1 2">
    <name type="scientific">Collinsella intestinalis</name>
    <dbReference type="NCBI Taxonomy" id="147207"/>
    <lineage>
        <taxon>Bacteria</taxon>
        <taxon>Bacillati</taxon>
        <taxon>Actinomycetota</taxon>
        <taxon>Coriobacteriia</taxon>
        <taxon>Coriobacteriales</taxon>
        <taxon>Coriobacteriaceae</taxon>
        <taxon>Collinsella</taxon>
    </lineage>
</organism>
<evidence type="ECO:0000313" key="2">
    <source>
        <dbReference type="Proteomes" id="UP000738879"/>
    </source>
</evidence>
<evidence type="ECO:0000313" key="1">
    <source>
        <dbReference type="EMBL" id="MBS5147326.1"/>
    </source>
</evidence>
<dbReference type="EMBL" id="JAGZJA010000008">
    <property type="protein sequence ID" value="MBS5147326.1"/>
    <property type="molecule type" value="Genomic_DNA"/>
</dbReference>
<protein>
    <submittedName>
        <fullName evidence="1">Uncharacterized protein</fullName>
    </submittedName>
</protein>
<sequence length="57" mass="6862">MECGDWDGRFFNSLDELRDFASDLVIANEENPALKFYGRRFEVMDACDMLHHKRHRR</sequence>
<reference evidence="1" key="1">
    <citation type="submission" date="2021-02" db="EMBL/GenBank/DDBJ databases">
        <title>Infant gut strain persistence is associated with maternal origin, phylogeny, and functional potential including surface adhesion and iron acquisition.</title>
        <authorList>
            <person name="Lou Y.C."/>
        </authorList>
    </citation>
    <scope>NUCLEOTIDE SEQUENCE</scope>
    <source>
        <strain evidence="1">L3_128_245G1_dasL3_128_245G1_concoct_49</strain>
    </source>
</reference>
<gene>
    <name evidence="1" type="ORF">KHY67_06450</name>
</gene>